<dbReference type="OrthoDB" id="7061942at2"/>
<feature type="domain" description="SnoaL-like" evidence="1">
    <location>
        <begin position="12"/>
        <end position="112"/>
    </location>
</feature>
<evidence type="ECO:0000313" key="3">
    <source>
        <dbReference type="Proteomes" id="UP000284395"/>
    </source>
</evidence>
<gene>
    <name evidence="2" type="ORF">D6851_00745</name>
</gene>
<dbReference type="Gene3D" id="3.10.450.50">
    <property type="match status" value="1"/>
</dbReference>
<dbReference type="RefSeq" id="WP_120322970.1">
    <property type="nucleotide sequence ID" value="NZ_RAPF01000001.1"/>
</dbReference>
<dbReference type="AlphaFoldDB" id="A0A420EQU5"/>
<evidence type="ECO:0000313" key="2">
    <source>
        <dbReference type="EMBL" id="RKF23066.1"/>
    </source>
</evidence>
<evidence type="ECO:0000259" key="1">
    <source>
        <dbReference type="Pfam" id="PF12680"/>
    </source>
</evidence>
<proteinExistence type="predicted"/>
<accession>A0A420EQU5</accession>
<sequence>MSITTHKGLVYSYFEAVQAGDIEKVDRLFAADATQWVIPGTAFSGTLDRDQIIAGVRFLIDIATAPIAIEIIEMTAEDNRVSVMLKSSVPLKNGKTYKNDYHMMFYVNDGLVFHLREYFNPIAVNESLSDLS</sequence>
<organism evidence="2 3">
    <name type="scientific">Altericroceibacterium spongiae</name>
    <dbReference type="NCBI Taxonomy" id="2320269"/>
    <lineage>
        <taxon>Bacteria</taxon>
        <taxon>Pseudomonadati</taxon>
        <taxon>Pseudomonadota</taxon>
        <taxon>Alphaproteobacteria</taxon>
        <taxon>Sphingomonadales</taxon>
        <taxon>Erythrobacteraceae</taxon>
        <taxon>Altericroceibacterium</taxon>
    </lineage>
</organism>
<dbReference type="Proteomes" id="UP000284395">
    <property type="component" value="Unassembled WGS sequence"/>
</dbReference>
<keyword evidence="3" id="KW-1185">Reference proteome</keyword>
<dbReference type="InterPro" id="IPR032710">
    <property type="entry name" value="NTF2-like_dom_sf"/>
</dbReference>
<comment type="caution">
    <text evidence="2">The sequence shown here is derived from an EMBL/GenBank/DDBJ whole genome shotgun (WGS) entry which is preliminary data.</text>
</comment>
<dbReference type="EMBL" id="RAPF01000001">
    <property type="protein sequence ID" value="RKF23066.1"/>
    <property type="molecule type" value="Genomic_DNA"/>
</dbReference>
<reference evidence="2 3" key="1">
    <citation type="submission" date="2018-09" db="EMBL/GenBank/DDBJ databases">
        <title>Altererythrobacter spongiae sp. nov., isolated from a marine sponge.</title>
        <authorList>
            <person name="Zhuang L."/>
            <person name="Luo L."/>
        </authorList>
    </citation>
    <scope>NUCLEOTIDE SEQUENCE [LARGE SCALE GENOMIC DNA]</scope>
    <source>
        <strain evidence="2 3">HN-Y73</strain>
    </source>
</reference>
<name>A0A420EQU5_9SPHN</name>
<protein>
    <recommendedName>
        <fullName evidence="1">SnoaL-like domain-containing protein</fullName>
    </recommendedName>
</protein>
<dbReference type="Pfam" id="PF12680">
    <property type="entry name" value="SnoaL_2"/>
    <property type="match status" value="1"/>
</dbReference>
<dbReference type="SUPFAM" id="SSF54427">
    <property type="entry name" value="NTF2-like"/>
    <property type="match status" value="1"/>
</dbReference>
<dbReference type="InterPro" id="IPR037401">
    <property type="entry name" value="SnoaL-like"/>
</dbReference>